<name>D7EIH5_TRICA</name>
<sequence>MRSVTELKNKFAELKTRTKQKANALFREAKKTGAEFATNDENESSILCELTGPQIPPIEPAKQDTKTEN</sequence>
<keyword evidence="2" id="KW-1185">Reference proteome</keyword>
<protein>
    <submittedName>
        <fullName evidence="1">Uncharacterized protein</fullName>
    </submittedName>
</protein>
<dbReference type="HOGENOM" id="CLU_2779159_0_0_1"/>
<dbReference type="EMBL" id="KQ971355">
    <property type="protein sequence ID" value="EFA11972.1"/>
    <property type="molecule type" value="Genomic_DNA"/>
</dbReference>
<reference evidence="1 2" key="2">
    <citation type="journal article" date="2010" name="Nucleic Acids Res.">
        <title>BeetleBase in 2010: revisions to provide comprehensive genomic information for Tribolium castaneum.</title>
        <authorList>
            <person name="Kim H.S."/>
            <person name="Murphy T."/>
            <person name="Xia J."/>
            <person name="Caragea D."/>
            <person name="Park Y."/>
            <person name="Beeman R.W."/>
            <person name="Lorenzen M.D."/>
            <person name="Butcher S."/>
            <person name="Manak J.R."/>
            <person name="Brown S.J."/>
        </authorList>
    </citation>
    <scope>GENOME REANNOTATION</scope>
    <source>
        <strain evidence="1 2">Georgia GA2</strain>
    </source>
</reference>
<dbReference type="PhylomeDB" id="D7EIH5"/>
<reference evidence="1 2" key="1">
    <citation type="journal article" date="2008" name="Nature">
        <title>The genome of the model beetle and pest Tribolium castaneum.</title>
        <authorList>
            <consortium name="Tribolium Genome Sequencing Consortium"/>
            <person name="Richards S."/>
            <person name="Gibbs R.A."/>
            <person name="Weinstock G.M."/>
            <person name="Brown S.J."/>
            <person name="Denell R."/>
            <person name="Beeman R.W."/>
            <person name="Gibbs R."/>
            <person name="Beeman R.W."/>
            <person name="Brown S.J."/>
            <person name="Bucher G."/>
            <person name="Friedrich M."/>
            <person name="Grimmelikhuijzen C.J."/>
            <person name="Klingler M."/>
            <person name="Lorenzen M."/>
            <person name="Richards S."/>
            <person name="Roth S."/>
            <person name="Schroder R."/>
            <person name="Tautz D."/>
            <person name="Zdobnov E.M."/>
            <person name="Muzny D."/>
            <person name="Gibbs R.A."/>
            <person name="Weinstock G.M."/>
            <person name="Attaway T."/>
            <person name="Bell S."/>
            <person name="Buhay C.J."/>
            <person name="Chandrabose M.N."/>
            <person name="Chavez D."/>
            <person name="Clerk-Blankenburg K.P."/>
            <person name="Cree A."/>
            <person name="Dao M."/>
            <person name="Davis C."/>
            <person name="Chacko J."/>
            <person name="Dinh H."/>
            <person name="Dugan-Rocha S."/>
            <person name="Fowler G."/>
            <person name="Garner T.T."/>
            <person name="Garnes J."/>
            <person name="Gnirke A."/>
            <person name="Hawes A."/>
            <person name="Hernandez J."/>
            <person name="Hines S."/>
            <person name="Holder M."/>
            <person name="Hume J."/>
            <person name="Jhangiani S.N."/>
            <person name="Joshi V."/>
            <person name="Khan Z.M."/>
            <person name="Jackson L."/>
            <person name="Kovar C."/>
            <person name="Kowis A."/>
            <person name="Lee S."/>
            <person name="Lewis L.R."/>
            <person name="Margolis J."/>
            <person name="Morgan M."/>
            <person name="Nazareth L.V."/>
            <person name="Nguyen N."/>
            <person name="Okwuonu G."/>
            <person name="Parker D."/>
            <person name="Richards S."/>
            <person name="Ruiz S.J."/>
            <person name="Santibanez J."/>
            <person name="Savard J."/>
            <person name="Scherer S.E."/>
            <person name="Schneider B."/>
            <person name="Sodergren E."/>
            <person name="Tautz D."/>
            <person name="Vattahil S."/>
            <person name="Villasana D."/>
            <person name="White C.S."/>
            <person name="Wright R."/>
            <person name="Park Y."/>
            <person name="Beeman R.W."/>
            <person name="Lord J."/>
            <person name="Oppert B."/>
            <person name="Lorenzen M."/>
            <person name="Brown S."/>
            <person name="Wang L."/>
            <person name="Savard J."/>
            <person name="Tautz D."/>
            <person name="Richards S."/>
            <person name="Weinstock G."/>
            <person name="Gibbs R.A."/>
            <person name="Liu Y."/>
            <person name="Worley K."/>
            <person name="Weinstock G."/>
            <person name="Elsik C.G."/>
            <person name="Reese J.T."/>
            <person name="Elhaik E."/>
            <person name="Landan G."/>
            <person name="Graur D."/>
            <person name="Arensburger P."/>
            <person name="Atkinson P."/>
            <person name="Beeman R.W."/>
            <person name="Beidler J."/>
            <person name="Brown S.J."/>
            <person name="Demuth J.P."/>
            <person name="Drury D.W."/>
            <person name="Du Y.Z."/>
            <person name="Fujiwara H."/>
            <person name="Lorenzen M."/>
            <person name="Maselli V."/>
            <person name="Osanai M."/>
            <person name="Park Y."/>
            <person name="Robertson H.M."/>
            <person name="Tu Z."/>
            <person name="Wang J.J."/>
            <person name="Wang S."/>
            <person name="Richards S."/>
            <person name="Song H."/>
            <person name="Zhang L."/>
            <person name="Sodergren E."/>
            <person name="Werner D."/>
            <person name="Stanke M."/>
            <person name="Morgenstern B."/>
            <person name="Solovyev V."/>
            <person name="Kosarev P."/>
            <person name="Brown G."/>
            <person name="Chen H.C."/>
            <person name="Ermolaeva O."/>
            <person name="Hlavina W."/>
            <person name="Kapustin Y."/>
            <person name="Kiryutin B."/>
            <person name="Kitts P."/>
            <person name="Maglott D."/>
            <person name="Pruitt K."/>
            <person name="Sapojnikov V."/>
            <person name="Souvorov A."/>
            <person name="Mackey A.J."/>
            <person name="Waterhouse R.M."/>
            <person name="Wyder S."/>
            <person name="Zdobnov E.M."/>
            <person name="Zdobnov E.M."/>
            <person name="Wyder S."/>
            <person name="Kriventseva E.V."/>
            <person name="Kadowaki T."/>
            <person name="Bork P."/>
            <person name="Aranda M."/>
            <person name="Bao R."/>
            <person name="Beermann A."/>
            <person name="Berns N."/>
            <person name="Bolognesi R."/>
            <person name="Bonneton F."/>
            <person name="Bopp D."/>
            <person name="Brown S.J."/>
            <person name="Bucher G."/>
            <person name="Butts T."/>
            <person name="Chaumot A."/>
            <person name="Denell R.E."/>
            <person name="Ferrier D.E."/>
            <person name="Friedrich M."/>
            <person name="Gordon C.M."/>
            <person name="Jindra M."/>
            <person name="Klingler M."/>
            <person name="Lan Q."/>
            <person name="Lattorff H.M."/>
            <person name="Laudet V."/>
            <person name="von Levetsow C."/>
            <person name="Liu Z."/>
            <person name="Lutz R."/>
            <person name="Lynch J.A."/>
            <person name="da Fonseca R.N."/>
            <person name="Posnien N."/>
            <person name="Reuter R."/>
            <person name="Roth S."/>
            <person name="Savard J."/>
            <person name="Schinko J.B."/>
            <person name="Schmitt C."/>
            <person name="Schoppmeier M."/>
            <person name="Schroder R."/>
            <person name="Shippy T.D."/>
            <person name="Simonnet F."/>
            <person name="Marques-Souza H."/>
            <person name="Tautz D."/>
            <person name="Tomoyasu Y."/>
            <person name="Trauner J."/>
            <person name="Van der Zee M."/>
            <person name="Vervoort M."/>
            <person name="Wittkopp N."/>
            <person name="Wimmer E.A."/>
            <person name="Yang X."/>
            <person name="Jones A.K."/>
            <person name="Sattelle D.B."/>
            <person name="Ebert P.R."/>
            <person name="Nelson D."/>
            <person name="Scott J.G."/>
            <person name="Beeman R.W."/>
            <person name="Muthukrishnan S."/>
            <person name="Kramer K.J."/>
            <person name="Arakane Y."/>
            <person name="Beeman R.W."/>
            <person name="Zhu Q."/>
            <person name="Hogenkamp D."/>
            <person name="Dixit R."/>
            <person name="Oppert B."/>
            <person name="Jiang H."/>
            <person name="Zou Z."/>
            <person name="Marshall J."/>
            <person name="Elpidina E."/>
            <person name="Vinokurov K."/>
            <person name="Oppert C."/>
            <person name="Zou Z."/>
            <person name="Evans J."/>
            <person name="Lu Z."/>
            <person name="Zhao P."/>
            <person name="Sumathipala N."/>
            <person name="Altincicek B."/>
            <person name="Vilcinskas A."/>
            <person name="Williams M."/>
            <person name="Hultmark D."/>
            <person name="Hetru C."/>
            <person name="Jiang H."/>
            <person name="Grimmelikhuijzen C.J."/>
            <person name="Hauser F."/>
            <person name="Cazzamali G."/>
            <person name="Williamson M."/>
            <person name="Park Y."/>
            <person name="Li B."/>
            <person name="Tanaka Y."/>
            <person name="Predel R."/>
            <person name="Neupert S."/>
            <person name="Schachtner J."/>
            <person name="Verleyen P."/>
            <person name="Raible F."/>
            <person name="Bork P."/>
            <person name="Friedrich M."/>
            <person name="Walden K.K."/>
            <person name="Robertson H.M."/>
            <person name="Angeli S."/>
            <person name="Foret S."/>
            <person name="Bucher G."/>
            <person name="Schuetz S."/>
            <person name="Maleszka R."/>
            <person name="Wimmer E.A."/>
            <person name="Beeman R.W."/>
            <person name="Lorenzen M."/>
            <person name="Tomoyasu Y."/>
            <person name="Miller S.C."/>
            <person name="Grossmann D."/>
            <person name="Bucher G."/>
        </authorList>
    </citation>
    <scope>NUCLEOTIDE SEQUENCE [LARGE SCALE GENOMIC DNA]</scope>
    <source>
        <strain evidence="1 2">Georgia GA2</strain>
    </source>
</reference>
<organism evidence="1 2">
    <name type="scientific">Tribolium castaneum</name>
    <name type="common">Red flour beetle</name>
    <dbReference type="NCBI Taxonomy" id="7070"/>
    <lineage>
        <taxon>Eukaryota</taxon>
        <taxon>Metazoa</taxon>
        <taxon>Ecdysozoa</taxon>
        <taxon>Arthropoda</taxon>
        <taxon>Hexapoda</taxon>
        <taxon>Insecta</taxon>
        <taxon>Pterygota</taxon>
        <taxon>Neoptera</taxon>
        <taxon>Endopterygota</taxon>
        <taxon>Coleoptera</taxon>
        <taxon>Polyphaga</taxon>
        <taxon>Cucujiformia</taxon>
        <taxon>Tenebrionidae</taxon>
        <taxon>Tenebrionidae incertae sedis</taxon>
        <taxon>Tribolium</taxon>
    </lineage>
</organism>
<evidence type="ECO:0000313" key="2">
    <source>
        <dbReference type="Proteomes" id="UP000007266"/>
    </source>
</evidence>
<proteinExistence type="predicted"/>
<dbReference type="AlphaFoldDB" id="D7EIH5"/>
<gene>
    <name evidence="1" type="primary">GLEAN_04053</name>
    <name evidence="1" type="ORF">TcasGA2_TC004053</name>
</gene>
<dbReference type="InParanoid" id="D7EIH5"/>
<evidence type="ECO:0000313" key="1">
    <source>
        <dbReference type="EMBL" id="EFA11972.1"/>
    </source>
</evidence>
<dbReference type="Proteomes" id="UP000007266">
    <property type="component" value="Linkage group 7"/>
</dbReference>
<accession>D7EIH5</accession>